<dbReference type="EMBL" id="QFNY01000098">
    <property type="protein sequence ID" value="PZP01026.1"/>
    <property type="molecule type" value="Genomic_DNA"/>
</dbReference>
<dbReference type="PANTHER" id="PTHR30037:SF4">
    <property type="entry name" value="DNA-3-METHYLADENINE GLYCOSYLASE I"/>
    <property type="match status" value="1"/>
</dbReference>
<dbReference type="InterPro" id="IPR011257">
    <property type="entry name" value="DNA_glycosylase"/>
</dbReference>
<sequence length="230" mass="25873">MDKHTSDNHRQPVTTARGNIIGADGVVRPPWATRSELEREYFDEEWGRPIITESGLLERICLEGFQSGLSWATILRKRRAFRDHFFLFDATRITQMNAEQREAALADPALIRNPRKHAAIYRNAEATVALREDPELQELPEDHPAREILGGAVRRLPAGLPVLIWSYAPAEHQPPAHVAEMPSESEESVAMAAELKRRGFTFVGPTTCYALMQAIGMVDDRVPEPDAEQL</sequence>
<organism evidence="1 2">
    <name type="scientific">Corynebacterium urealyticum</name>
    <dbReference type="NCBI Taxonomy" id="43771"/>
    <lineage>
        <taxon>Bacteria</taxon>
        <taxon>Bacillati</taxon>
        <taxon>Actinomycetota</taxon>
        <taxon>Actinomycetes</taxon>
        <taxon>Mycobacteriales</taxon>
        <taxon>Corynebacteriaceae</taxon>
        <taxon>Corynebacterium</taxon>
    </lineage>
</organism>
<evidence type="ECO:0000313" key="2">
    <source>
        <dbReference type="Proteomes" id="UP000249451"/>
    </source>
</evidence>
<evidence type="ECO:0000313" key="1">
    <source>
        <dbReference type="EMBL" id="PZP01026.1"/>
    </source>
</evidence>
<dbReference type="GO" id="GO:0008725">
    <property type="term" value="F:DNA-3-methyladenine glycosylase activity"/>
    <property type="evidence" value="ECO:0007669"/>
    <property type="project" value="InterPro"/>
</dbReference>
<gene>
    <name evidence="1" type="ORF">DI609_05195</name>
</gene>
<accession>A0A2W5D192</accession>
<name>A0A2W5D192_9CORY</name>
<dbReference type="GO" id="GO:0006284">
    <property type="term" value="P:base-excision repair"/>
    <property type="evidence" value="ECO:0007669"/>
    <property type="project" value="InterPro"/>
</dbReference>
<dbReference type="Gene3D" id="1.10.340.30">
    <property type="entry name" value="Hypothetical protein, domain 2"/>
    <property type="match status" value="1"/>
</dbReference>
<dbReference type="AlphaFoldDB" id="A0A2W5D192"/>
<dbReference type="InterPro" id="IPR052891">
    <property type="entry name" value="DNA-3mA_glycosylase"/>
</dbReference>
<proteinExistence type="predicted"/>
<dbReference type="InterPro" id="IPR005019">
    <property type="entry name" value="Adenine_glyco"/>
</dbReference>
<dbReference type="PANTHER" id="PTHR30037">
    <property type="entry name" value="DNA-3-METHYLADENINE GLYCOSYLASE 1"/>
    <property type="match status" value="1"/>
</dbReference>
<protein>
    <submittedName>
        <fullName evidence="1">DNA-3-methyladenine glycosylase I</fullName>
    </submittedName>
</protein>
<reference evidence="1 2" key="1">
    <citation type="submission" date="2017-11" db="EMBL/GenBank/DDBJ databases">
        <title>Infants hospitalized years apart are colonized by the same room-sourced microbial strains.</title>
        <authorList>
            <person name="Brooks B."/>
            <person name="Olm M.R."/>
            <person name="Firek B.A."/>
            <person name="Baker R."/>
            <person name="Thomas B.C."/>
            <person name="Morowitz M.J."/>
            <person name="Banfield J.F."/>
        </authorList>
    </citation>
    <scope>NUCLEOTIDE SEQUENCE [LARGE SCALE GENOMIC DNA]</scope>
    <source>
        <strain evidence="1">S2_012_000_R3_87</strain>
    </source>
</reference>
<comment type="caution">
    <text evidence="1">The sequence shown here is derived from an EMBL/GenBank/DDBJ whole genome shotgun (WGS) entry which is preliminary data.</text>
</comment>
<dbReference type="Pfam" id="PF03352">
    <property type="entry name" value="Adenine_glyco"/>
    <property type="match status" value="2"/>
</dbReference>
<dbReference type="Proteomes" id="UP000249451">
    <property type="component" value="Unassembled WGS sequence"/>
</dbReference>
<dbReference type="SUPFAM" id="SSF48150">
    <property type="entry name" value="DNA-glycosylase"/>
    <property type="match status" value="1"/>
</dbReference>